<dbReference type="EMBL" id="KN714705">
    <property type="protein sequence ID" value="KUI57853.1"/>
    <property type="molecule type" value="Genomic_DNA"/>
</dbReference>
<sequence length="145" mass="15105">MDCILHKGGQNVPIMPGHPVNLSAAAKWTGVLGNRIFGKKTSTVAVGGLLGTGDAGQWGLIEHETRTTSALRKSSLSKGQTCHSEQGLASPGLLWQSGDRRIDPPAAAADRGHEVADEPSSQICTMRLSASPEALICCHALVSPT</sequence>
<name>A0A194V1S6_CYTMA</name>
<reference evidence="2" key="1">
    <citation type="submission" date="2014-12" db="EMBL/GenBank/DDBJ databases">
        <title>Genome Sequence of Valsa Canker Pathogens Uncovers a Specific Adaption of Colonization on Woody Bark.</title>
        <authorList>
            <person name="Yin Z."/>
            <person name="Liu H."/>
            <person name="Gao X."/>
            <person name="Li Z."/>
            <person name="Song N."/>
            <person name="Ke X."/>
            <person name="Dai Q."/>
            <person name="Wu Y."/>
            <person name="Sun Y."/>
            <person name="Xu J.-R."/>
            <person name="Kang Z.K."/>
            <person name="Wang L."/>
            <person name="Huang L."/>
        </authorList>
    </citation>
    <scope>NUCLEOTIDE SEQUENCE [LARGE SCALE GENOMIC DNA]</scope>
    <source>
        <strain evidence="2">SXYL134</strain>
    </source>
</reference>
<proteinExistence type="predicted"/>
<evidence type="ECO:0000313" key="2">
    <source>
        <dbReference type="Proteomes" id="UP000078576"/>
    </source>
</evidence>
<accession>A0A194V1S6</accession>
<evidence type="ECO:0000313" key="1">
    <source>
        <dbReference type="EMBL" id="KUI57853.1"/>
    </source>
</evidence>
<gene>
    <name evidence="1" type="ORF">VP1G_10989</name>
</gene>
<protein>
    <submittedName>
        <fullName evidence="1">Uncharacterized protein</fullName>
    </submittedName>
</protein>
<dbReference type="AlphaFoldDB" id="A0A194V1S6"/>
<organism evidence="1 2">
    <name type="scientific">Cytospora mali</name>
    <name type="common">Apple Valsa canker fungus</name>
    <name type="synonym">Valsa mali</name>
    <dbReference type="NCBI Taxonomy" id="578113"/>
    <lineage>
        <taxon>Eukaryota</taxon>
        <taxon>Fungi</taxon>
        <taxon>Dikarya</taxon>
        <taxon>Ascomycota</taxon>
        <taxon>Pezizomycotina</taxon>
        <taxon>Sordariomycetes</taxon>
        <taxon>Sordariomycetidae</taxon>
        <taxon>Diaporthales</taxon>
        <taxon>Cytosporaceae</taxon>
        <taxon>Cytospora</taxon>
    </lineage>
</organism>
<keyword evidence="2" id="KW-1185">Reference proteome</keyword>
<dbReference type="Proteomes" id="UP000078576">
    <property type="component" value="Unassembled WGS sequence"/>
</dbReference>